<evidence type="ECO:0000313" key="4">
    <source>
        <dbReference type="Proteomes" id="UP000062260"/>
    </source>
</evidence>
<name>A0A0X8FK14_9LACT</name>
<dbReference type="STRING" id="128944.AWM75_01400"/>
<evidence type="ECO:0000313" key="3">
    <source>
        <dbReference type="EMBL" id="AMB98732.1"/>
    </source>
</evidence>
<dbReference type="PANTHER" id="PTHR32419">
    <property type="entry name" value="GLUTATHIONYL-HYDROQUINONE REDUCTASE"/>
    <property type="match status" value="1"/>
</dbReference>
<dbReference type="RefSeq" id="WP_067977406.1">
    <property type="nucleotide sequence ID" value="NZ_CP014163.1"/>
</dbReference>
<dbReference type="KEGG" id="auh:AWM75_01400"/>
<protein>
    <submittedName>
        <fullName evidence="3">Uncharacterized protein</fullName>
    </submittedName>
</protein>
<feature type="binding site" evidence="2">
    <location>
        <begin position="109"/>
        <end position="110"/>
    </location>
    <ligand>
        <name>glutathione</name>
        <dbReference type="ChEBI" id="CHEBI:57925"/>
    </ligand>
</feature>
<evidence type="ECO:0000256" key="2">
    <source>
        <dbReference type="PIRSR" id="PIRSR015753-2"/>
    </source>
</evidence>
<dbReference type="InterPro" id="IPR010987">
    <property type="entry name" value="Glutathione-S-Trfase_C-like"/>
</dbReference>
<evidence type="ECO:0000256" key="1">
    <source>
        <dbReference type="PIRSR" id="PIRSR015753-1"/>
    </source>
</evidence>
<dbReference type="InterPro" id="IPR036282">
    <property type="entry name" value="Glutathione-S-Trfase_C_sf"/>
</dbReference>
<dbReference type="Pfam" id="PF13410">
    <property type="entry name" value="GST_C_2"/>
    <property type="match status" value="1"/>
</dbReference>
<dbReference type="PANTHER" id="PTHR32419:SF6">
    <property type="entry name" value="GLUTATHIONE S-TRANSFERASE OMEGA-LIKE 1-RELATED"/>
    <property type="match status" value="1"/>
</dbReference>
<gene>
    <name evidence="3" type="ORF">AWM75_01400</name>
</gene>
<dbReference type="SUPFAM" id="SSF52833">
    <property type="entry name" value="Thioredoxin-like"/>
    <property type="match status" value="1"/>
</dbReference>
<reference evidence="3 4" key="1">
    <citation type="journal article" date="2016" name="Genome Announc.">
        <title>Complete Genome Sequences of Aerococcus christensenii CCUG 28831T, Aerococcus sanguinicola CCUG 43001T, Aerococcus urinae CCUG 36881T, Aerococcus urinaeequi CCUG 28094T, Aerococcus urinaehominis CCUG 42038 BT, and Aerococcus viridans CCUG 4311T.</title>
        <authorList>
            <person name="Carkaci D."/>
            <person name="Dargis R."/>
            <person name="Nielsen X.C."/>
            <person name="Skovgaard O."/>
            <person name="Fuursted K."/>
            <person name="Christensen J.J."/>
        </authorList>
    </citation>
    <scope>NUCLEOTIDE SEQUENCE [LARGE SCALE GENOMIC DNA]</scope>
    <source>
        <strain evidence="3 4">CCUG42038B</strain>
    </source>
</reference>
<proteinExistence type="predicted"/>
<dbReference type="Proteomes" id="UP000062260">
    <property type="component" value="Chromosome"/>
</dbReference>
<dbReference type="GO" id="GO:0004364">
    <property type="term" value="F:glutathione transferase activity"/>
    <property type="evidence" value="ECO:0007669"/>
    <property type="project" value="InterPro"/>
</dbReference>
<sequence>MSKVYEKDYDYEVAANKYHLIVARSCPFAQRTDIARSLLGLEDAISKSVVDPIKTEKIWEFKRYEGAKDPVLGVEYVSDVYHNTNPAYDGPYSVPVLADIETGQVVNQESLDIVKDFVTRFQALHTGDAPNLYNEDDREAIDAWVVRISSDIMSAPYKAHGAEDQATYDEQVDIFFTALADIDKALSQHDYLVGNQLTLADIVLYTPLLRFDTVFYPAFQVNQYRLEDFPNLWAYLKKLYHIPAFNQSTDWDEIKEGTYLGKNGRNHFGKEILPAGPQLDQWED</sequence>
<feature type="binding site" evidence="2">
    <location>
        <position position="59"/>
    </location>
    <ligand>
        <name>glutathione</name>
        <dbReference type="ChEBI" id="CHEBI:57925"/>
    </ligand>
</feature>
<dbReference type="InterPro" id="IPR016639">
    <property type="entry name" value="GST_Omega/GSH"/>
</dbReference>
<dbReference type="PIRSF" id="PIRSF015753">
    <property type="entry name" value="GST"/>
    <property type="match status" value="1"/>
</dbReference>
<feature type="active site" description="Proton donor/acceptor" evidence="1">
    <location>
        <position position="157"/>
    </location>
</feature>
<dbReference type="AlphaFoldDB" id="A0A0X8FK14"/>
<dbReference type="EMBL" id="CP014163">
    <property type="protein sequence ID" value="AMB98732.1"/>
    <property type="molecule type" value="Genomic_DNA"/>
</dbReference>
<dbReference type="InterPro" id="IPR036249">
    <property type="entry name" value="Thioredoxin-like_sf"/>
</dbReference>
<dbReference type="Gene3D" id="3.40.30.10">
    <property type="entry name" value="Glutaredoxin"/>
    <property type="match status" value="1"/>
</dbReference>
<dbReference type="PROSITE" id="PS50405">
    <property type="entry name" value="GST_CTER"/>
    <property type="match status" value="1"/>
</dbReference>
<dbReference type="Gene3D" id="1.20.1050.10">
    <property type="match status" value="1"/>
</dbReference>
<dbReference type="InterPro" id="IPR004045">
    <property type="entry name" value="Glutathione_S-Trfase_N"/>
</dbReference>
<keyword evidence="4" id="KW-1185">Reference proteome</keyword>
<organism evidence="3 4">
    <name type="scientific">Aerococcus urinaehominis</name>
    <dbReference type="NCBI Taxonomy" id="128944"/>
    <lineage>
        <taxon>Bacteria</taxon>
        <taxon>Bacillati</taxon>
        <taxon>Bacillota</taxon>
        <taxon>Bacilli</taxon>
        <taxon>Lactobacillales</taxon>
        <taxon>Aerococcaceae</taxon>
        <taxon>Aerococcus</taxon>
    </lineage>
</organism>
<dbReference type="Pfam" id="PF13409">
    <property type="entry name" value="GST_N_2"/>
    <property type="match status" value="1"/>
</dbReference>
<dbReference type="GO" id="GO:0005737">
    <property type="term" value="C:cytoplasm"/>
    <property type="evidence" value="ECO:0007669"/>
    <property type="project" value="TreeGrafter"/>
</dbReference>
<dbReference type="OrthoDB" id="9769158at2"/>
<accession>A0A0X8FK14</accession>
<reference evidence="4" key="2">
    <citation type="submission" date="2016-01" db="EMBL/GenBank/DDBJ databases">
        <title>Six Aerococcus type strain genome sequencing and assembly using PacBio and Illumina Hiseq.</title>
        <authorList>
            <person name="Carkaci D."/>
            <person name="Dargis R."/>
            <person name="Nielsen X.C."/>
            <person name="Skovgaard O."/>
            <person name="Fuursted K."/>
            <person name="Christensen J.J."/>
        </authorList>
    </citation>
    <scope>NUCLEOTIDE SEQUENCE [LARGE SCALE GENOMIC DNA]</scope>
    <source>
        <strain evidence="4">CCUG42038B</strain>
    </source>
</reference>
<feature type="active site" description="Nucleophile" evidence="1">
    <location>
        <position position="26"/>
    </location>
</feature>
<dbReference type="SUPFAM" id="SSF47616">
    <property type="entry name" value="GST C-terminal domain-like"/>
    <property type="match status" value="1"/>
</dbReference>